<proteinExistence type="inferred from homology"/>
<feature type="transmembrane region" description="Helical" evidence="7">
    <location>
        <begin position="99"/>
        <end position="119"/>
    </location>
</feature>
<dbReference type="PANTHER" id="PTHR32322">
    <property type="entry name" value="INNER MEMBRANE TRANSPORTER"/>
    <property type="match status" value="1"/>
</dbReference>
<evidence type="ECO:0000256" key="2">
    <source>
        <dbReference type="ARBA" id="ARBA00007362"/>
    </source>
</evidence>
<dbReference type="InterPro" id="IPR050638">
    <property type="entry name" value="AA-Vitamin_Transporters"/>
</dbReference>
<feature type="transmembrane region" description="Helical" evidence="7">
    <location>
        <begin position="209"/>
        <end position="230"/>
    </location>
</feature>
<evidence type="ECO:0000256" key="4">
    <source>
        <dbReference type="ARBA" id="ARBA00022989"/>
    </source>
</evidence>
<dbReference type="EMBL" id="PYGA01000004">
    <property type="protein sequence ID" value="PSK98892.1"/>
    <property type="molecule type" value="Genomic_DNA"/>
</dbReference>
<evidence type="ECO:0000256" key="3">
    <source>
        <dbReference type="ARBA" id="ARBA00022692"/>
    </source>
</evidence>
<gene>
    <name evidence="9" type="ORF">CLV63_104116</name>
</gene>
<evidence type="ECO:0000256" key="7">
    <source>
        <dbReference type="SAM" id="Phobius"/>
    </source>
</evidence>
<dbReference type="AlphaFoldDB" id="A0A2P8DNU3"/>
<dbReference type="InterPro" id="IPR037185">
    <property type="entry name" value="EmrE-like"/>
</dbReference>
<evidence type="ECO:0000313" key="9">
    <source>
        <dbReference type="EMBL" id="PSK98892.1"/>
    </source>
</evidence>
<keyword evidence="4 7" id="KW-1133">Transmembrane helix</keyword>
<feature type="domain" description="EamA" evidence="8">
    <location>
        <begin position="44"/>
        <end position="168"/>
    </location>
</feature>
<evidence type="ECO:0000256" key="6">
    <source>
        <dbReference type="SAM" id="MobiDB-lite"/>
    </source>
</evidence>
<feature type="transmembrane region" description="Helical" evidence="7">
    <location>
        <begin position="65"/>
        <end position="87"/>
    </location>
</feature>
<name>A0A2P8DNU3_9ACTN</name>
<feature type="domain" description="EamA" evidence="8">
    <location>
        <begin position="178"/>
        <end position="311"/>
    </location>
</feature>
<dbReference type="PANTHER" id="PTHR32322:SF2">
    <property type="entry name" value="EAMA DOMAIN-CONTAINING PROTEIN"/>
    <property type="match status" value="1"/>
</dbReference>
<evidence type="ECO:0000259" key="8">
    <source>
        <dbReference type="Pfam" id="PF00892"/>
    </source>
</evidence>
<protein>
    <submittedName>
        <fullName evidence="9">Putative blue pigment (Indigoidine) exporter</fullName>
    </submittedName>
</protein>
<feature type="region of interest" description="Disordered" evidence="6">
    <location>
        <begin position="323"/>
        <end position="343"/>
    </location>
</feature>
<dbReference type="Pfam" id="PF00892">
    <property type="entry name" value="EamA"/>
    <property type="match status" value="2"/>
</dbReference>
<dbReference type="InterPro" id="IPR000620">
    <property type="entry name" value="EamA_dom"/>
</dbReference>
<organism evidence="9 10">
    <name type="scientific">Murinocardiopsis flavida</name>
    <dbReference type="NCBI Taxonomy" id="645275"/>
    <lineage>
        <taxon>Bacteria</taxon>
        <taxon>Bacillati</taxon>
        <taxon>Actinomycetota</taxon>
        <taxon>Actinomycetes</taxon>
        <taxon>Streptosporangiales</taxon>
        <taxon>Nocardiopsidaceae</taxon>
        <taxon>Murinocardiopsis</taxon>
    </lineage>
</organism>
<dbReference type="SUPFAM" id="SSF103481">
    <property type="entry name" value="Multidrug resistance efflux transporter EmrE"/>
    <property type="match status" value="2"/>
</dbReference>
<dbReference type="GO" id="GO:0016020">
    <property type="term" value="C:membrane"/>
    <property type="evidence" value="ECO:0007669"/>
    <property type="project" value="UniProtKB-SubCell"/>
</dbReference>
<evidence type="ECO:0000256" key="5">
    <source>
        <dbReference type="ARBA" id="ARBA00023136"/>
    </source>
</evidence>
<feature type="transmembrane region" description="Helical" evidence="7">
    <location>
        <begin position="242"/>
        <end position="260"/>
    </location>
</feature>
<accession>A0A2P8DNU3</accession>
<feature type="transmembrane region" description="Helical" evidence="7">
    <location>
        <begin position="38"/>
        <end position="59"/>
    </location>
</feature>
<keyword evidence="5 7" id="KW-0472">Membrane</keyword>
<sequence length="343" mass="35854">MSLTLNCLTLRERLSTLLVIEQFNVKGFVMAGNASERVVLLTALTALAPVSWGTTYLVTTEFLPPGIPLLSGVIRVLPAGLLLLLITRTLPRGHWWWRSAVLGTLNIGAFNALLFVAAYRIPGGVAATLTSVQPLLVVGIAFLLLGERPTRWRLGWGLAGVVGVGLMVLRGQVSFDLVGVLAGLAAAASMAAGIVLTKRWGRPPGTGTMAFTGWQLTASGLLLAPLALAAEGLPPVPDAAALGGYAWLTLVGTALAYVLWFQGLGRLPVTAVSFLPLLSPAVAAALGWLVLDQSLTPLQGVGFGLCLLSIAAAQFSPDAARSLVRRSPAAPRPPRNARTPGRK</sequence>
<feature type="transmembrane region" description="Helical" evidence="7">
    <location>
        <begin position="177"/>
        <end position="197"/>
    </location>
</feature>
<comment type="caution">
    <text evidence="9">The sequence shown here is derived from an EMBL/GenBank/DDBJ whole genome shotgun (WGS) entry which is preliminary data.</text>
</comment>
<feature type="transmembrane region" description="Helical" evidence="7">
    <location>
        <begin position="267"/>
        <end position="291"/>
    </location>
</feature>
<reference evidence="9 10" key="1">
    <citation type="submission" date="2018-03" db="EMBL/GenBank/DDBJ databases">
        <title>Genomic Encyclopedia of Archaeal and Bacterial Type Strains, Phase II (KMG-II): from individual species to whole genera.</title>
        <authorList>
            <person name="Goeker M."/>
        </authorList>
    </citation>
    <scope>NUCLEOTIDE SEQUENCE [LARGE SCALE GENOMIC DNA]</scope>
    <source>
        <strain evidence="9 10">DSM 45312</strain>
    </source>
</reference>
<comment type="similarity">
    <text evidence="2">Belongs to the EamA transporter family.</text>
</comment>
<keyword evidence="3 7" id="KW-0812">Transmembrane</keyword>
<feature type="transmembrane region" description="Helical" evidence="7">
    <location>
        <begin position="125"/>
        <end position="145"/>
    </location>
</feature>
<dbReference type="Proteomes" id="UP000240542">
    <property type="component" value="Unassembled WGS sequence"/>
</dbReference>
<keyword evidence="10" id="KW-1185">Reference proteome</keyword>
<evidence type="ECO:0000256" key="1">
    <source>
        <dbReference type="ARBA" id="ARBA00004141"/>
    </source>
</evidence>
<feature type="transmembrane region" description="Helical" evidence="7">
    <location>
        <begin position="152"/>
        <end position="171"/>
    </location>
</feature>
<feature type="transmembrane region" description="Helical" evidence="7">
    <location>
        <begin position="297"/>
        <end position="316"/>
    </location>
</feature>
<comment type="subcellular location">
    <subcellularLocation>
        <location evidence="1">Membrane</location>
        <topology evidence="1">Multi-pass membrane protein</topology>
    </subcellularLocation>
</comment>
<evidence type="ECO:0000313" key="10">
    <source>
        <dbReference type="Proteomes" id="UP000240542"/>
    </source>
</evidence>